<feature type="region of interest" description="Disordered" evidence="2">
    <location>
        <begin position="611"/>
        <end position="699"/>
    </location>
</feature>
<feature type="region of interest" description="Disordered" evidence="2">
    <location>
        <begin position="536"/>
        <end position="579"/>
    </location>
</feature>
<gene>
    <name evidence="3" type="ORF">HTEP1355_LOCUS233</name>
</gene>
<organism evidence="3">
    <name type="scientific">Hemiselmis tepida</name>
    <dbReference type="NCBI Taxonomy" id="464990"/>
    <lineage>
        <taxon>Eukaryota</taxon>
        <taxon>Cryptophyceae</taxon>
        <taxon>Cryptomonadales</taxon>
        <taxon>Hemiselmidaceae</taxon>
        <taxon>Hemiselmis</taxon>
    </lineage>
</organism>
<accession>A0A7S0YH62</accession>
<name>A0A7S0YH62_9CRYP</name>
<dbReference type="AlphaFoldDB" id="A0A7S0YH62"/>
<feature type="compositionally biased region" description="Basic residues" evidence="2">
    <location>
        <begin position="1"/>
        <end position="13"/>
    </location>
</feature>
<sequence length="699" mass="79027">MGQRGKPKKKKKVVVVDKKTPKSETYSVARDKVTGEYVSKKDQRRQGSDDDSDEEVEVAATMKKPLSSFTFGDETAGPDPNMPPKPKAAPRVTWELRRASFWRWLSGVFLNKRSTMVRPKMHIKYDETITALLYWNEESARVPKKIQDKRYKLDAQVKENVAAQLIGGMVKGWLVRSGKDHKFVTESLARHKQQAEERRRRGEYDDNDSYSGSDESYYSGSDSEYLRQRRRRRGMVAGSEGSDEGTPRSSQVESQQDEEQEEEPEPTEEFLLLKRLVDEEILTEWDLSRVVMELGWEGDVWELPEDQHQELMHHPVLKMHIPWLDMGKVEVDARKVIQRLVREGYDHLVEEVAAKHDIDTSLQGGLDSLSKPTVIFLAEEDSILTKFIELEDGGHETAATTSKIARRVRFKLAAKKAARAKAAADAMMEVKVRSVEKESEELKGVLEESEVRLKKLQEEMENMRRRATMERRVMLTTINEEKERLERESTESRKALAARGALARFNSEQRFSLDDSTIDTSLDTSLAPAASPQIRRIGTAPSPQRLQTAGSDGAPVADTRPMWRKPGPRLYTAPPAPAKVDDDLAEQIANDPSRIEANIAAMRSEVEEMQRELVRAKTAERQAKLTPEEREAQKQRQLAAREKRLKTFVSSASQSTAAALGLPTPEADGSSPGKSPDRNLGKDGRHFRGGKGKGKPSWL</sequence>
<feature type="compositionally biased region" description="Basic and acidic residues" evidence="2">
    <location>
        <begin position="611"/>
        <end position="642"/>
    </location>
</feature>
<feature type="compositionally biased region" description="Basic and acidic residues" evidence="2">
    <location>
        <begin position="193"/>
        <end position="204"/>
    </location>
</feature>
<feature type="compositionally biased region" description="Basic and acidic residues" evidence="2">
    <location>
        <begin position="675"/>
        <end position="686"/>
    </location>
</feature>
<feature type="region of interest" description="Disordered" evidence="2">
    <location>
        <begin position="1"/>
        <end position="88"/>
    </location>
</feature>
<evidence type="ECO:0000256" key="2">
    <source>
        <dbReference type="SAM" id="MobiDB-lite"/>
    </source>
</evidence>
<feature type="coiled-coil region" evidence="1">
    <location>
        <begin position="432"/>
        <end position="498"/>
    </location>
</feature>
<feature type="compositionally biased region" description="Low complexity" evidence="2">
    <location>
        <begin position="209"/>
        <end position="223"/>
    </location>
</feature>
<reference evidence="3" key="1">
    <citation type="submission" date="2021-01" db="EMBL/GenBank/DDBJ databases">
        <authorList>
            <person name="Corre E."/>
            <person name="Pelletier E."/>
            <person name="Niang G."/>
            <person name="Scheremetjew M."/>
            <person name="Finn R."/>
            <person name="Kale V."/>
            <person name="Holt S."/>
            <person name="Cochrane G."/>
            <person name="Meng A."/>
            <person name="Brown T."/>
            <person name="Cohen L."/>
        </authorList>
    </citation>
    <scope>NUCLEOTIDE SEQUENCE</scope>
    <source>
        <strain evidence="3">CCMP443</strain>
    </source>
</reference>
<keyword evidence="1" id="KW-0175">Coiled coil</keyword>
<feature type="compositionally biased region" description="Polar residues" evidence="2">
    <location>
        <begin position="541"/>
        <end position="550"/>
    </location>
</feature>
<evidence type="ECO:0000313" key="3">
    <source>
        <dbReference type="EMBL" id="CAD8775910.1"/>
    </source>
</evidence>
<feature type="compositionally biased region" description="Acidic residues" evidence="2">
    <location>
        <begin position="255"/>
        <end position="268"/>
    </location>
</feature>
<dbReference type="EMBL" id="HBFN01000362">
    <property type="protein sequence ID" value="CAD8775910.1"/>
    <property type="molecule type" value="Transcribed_RNA"/>
</dbReference>
<feature type="region of interest" description="Disordered" evidence="2">
    <location>
        <begin position="185"/>
        <end position="270"/>
    </location>
</feature>
<evidence type="ECO:0000256" key="1">
    <source>
        <dbReference type="SAM" id="Coils"/>
    </source>
</evidence>
<feature type="compositionally biased region" description="Basic and acidic residues" evidence="2">
    <location>
        <begin position="29"/>
        <end position="48"/>
    </location>
</feature>
<feature type="compositionally biased region" description="Polar residues" evidence="2">
    <location>
        <begin position="648"/>
        <end position="657"/>
    </location>
</feature>
<feature type="compositionally biased region" description="Basic residues" evidence="2">
    <location>
        <begin position="687"/>
        <end position="699"/>
    </location>
</feature>
<protein>
    <submittedName>
        <fullName evidence="3">Uncharacterized protein</fullName>
    </submittedName>
</protein>
<proteinExistence type="predicted"/>